<feature type="transmembrane region" description="Helical" evidence="1">
    <location>
        <begin position="6"/>
        <end position="24"/>
    </location>
</feature>
<organism evidence="2 3">
    <name type="scientific">Mytilus galloprovincialis</name>
    <name type="common">Mediterranean mussel</name>
    <dbReference type="NCBI Taxonomy" id="29158"/>
    <lineage>
        <taxon>Eukaryota</taxon>
        <taxon>Metazoa</taxon>
        <taxon>Spiralia</taxon>
        <taxon>Lophotrochozoa</taxon>
        <taxon>Mollusca</taxon>
        <taxon>Bivalvia</taxon>
        <taxon>Autobranchia</taxon>
        <taxon>Pteriomorphia</taxon>
        <taxon>Mytilida</taxon>
        <taxon>Mytiloidea</taxon>
        <taxon>Mytilidae</taxon>
        <taxon>Mytilinae</taxon>
        <taxon>Mytilus</taxon>
    </lineage>
</organism>
<gene>
    <name evidence="2" type="ORF">AM593_06766</name>
</gene>
<dbReference type="EMBL" id="KV587150">
    <property type="protein sequence ID" value="OPL32740.1"/>
    <property type="molecule type" value="Genomic_DNA"/>
</dbReference>
<keyword evidence="1" id="KW-0472">Membrane</keyword>
<proteinExistence type="predicted"/>
<keyword evidence="1" id="KW-1133">Transmembrane helix</keyword>
<feature type="non-terminal residue" evidence="2">
    <location>
        <position position="1"/>
    </location>
</feature>
<evidence type="ECO:0000313" key="2">
    <source>
        <dbReference type="EMBL" id="OPL32740.1"/>
    </source>
</evidence>
<keyword evidence="3" id="KW-1185">Reference proteome</keyword>
<protein>
    <submittedName>
        <fullName evidence="2">Uncharacterized protein</fullName>
    </submittedName>
</protein>
<keyword evidence="1" id="KW-0812">Transmembrane</keyword>
<comment type="caution">
    <text evidence="2">The sequence shown here is derived from an EMBL/GenBank/DDBJ whole genome shotgun (WGS) entry which is preliminary data.</text>
</comment>
<evidence type="ECO:0000313" key="3">
    <source>
        <dbReference type="Proteomes" id="UP000266721"/>
    </source>
</evidence>
<sequence length="223" mass="25870">LIAGVAVSLTVVMLIVVLILILVFRKKQLLSRPLRKRTSKMNYYTTENVPESQYHDIDISDGDYCLAAAISDDNEKPEKGESTYVRAISGVYDKLNEKDRKIPTRNQNENESKVDGSKSDIYTLTSNLTVNQQTKDNNSSAKWQTPDTVDFDPTYNHSNNYKIRFDEHSFTETEHIDNMKIFRVWVSAYLVFWSCDQGFMDFRFEFPWSSVFTFFIHPTVENS</sequence>
<accession>A0A3L5TS11</accession>
<reference evidence="2 3" key="1">
    <citation type="journal article" date="2016" name="PLoS ONE">
        <title>A First Insight into the Genome of the Filter-Feeder Mussel Mytilus galloprovincialis.</title>
        <authorList>
            <person name="Murgarella M."/>
            <person name="Puiu D."/>
            <person name="Novoa B."/>
            <person name="Figueras A."/>
            <person name="Posada D."/>
            <person name="Canchaya C."/>
        </authorList>
    </citation>
    <scope>NUCLEOTIDE SEQUENCE [LARGE SCALE GENOMIC DNA]</scope>
    <source>
        <tissue evidence="2">Muscle</tissue>
    </source>
</reference>
<dbReference type="Proteomes" id="UP000266721">
    <property type="component" value="Unassembled WGS sequence"/>
</dbReference>
<name>A0A3L5TS11_MYTGA</name>
<dbReference type="AlphaFoldDB" id="A0A3L5TS11"/>
<evidence type="ECO:0000256" key="1">
    <source>
        <dbReference type="SAM" id="Phobius"/>
    </source>
</evidence>
<feature type="non-terminal residue" evidence="2">
    <location>
        <position position="223"/>
    </location>
</feature>